<feature type="domain" description="Metallo-beta-lactamase" evidence="2">
    <location>
        <begin position="13"/>
        <end position="236"/>
    </location>
</feature>
<sequence length="463" mass="51277">MQVTSYGAAGEVTGSKHLIEVGGKRLLLDCGMFQGDHRTADKKNRELPFDANTIDAVILSHGHLDHCGSLPLLVRRGYRGPIYATPATKDVAECIMRDSAHIQLYDAEYHNRHRKKNEPAATPLYVDTDIDRVLALMKTVPYHKAINVLPNVSLTFYDAGHILGSAVIHLNLTEGNRSVPFAYTGDFGHKDMPILRNPDILPETEVVLSESTYGNRTHETLNDRTKKLVAIVRSTVKMGGKIIVPAFALGRMQTLIYSLHVLTDSGKIPRLPIYIDSPLGERLTRVFRKHTECYDEEAKRLFTSRHDDPFGFRNLNYVKSVEESKSLNAKPGPLIIIASSGMVEAGRVLHHLKNGLANPNNTVLVVGYMAAGTRGRKLIEGAKTISFYGDRVPVRASVVKINAYSAHADEAQLLHFYSSTVGLRRVFLVHGDAAVRADLAATIKKRFPKIETTLPIAGRTYQL</sequence>
<dbReference type="GO" id="GO:0016787">
    <property type="term" value="F:hydrolase activity"/>
    <property type="evidence" value="ECO:0007669"/>
    <property type="project" value="UniProtKB-KW"/>
</dbReference>
<protein>
    <submittedName>
        <fullName evidence="4">MBL fold metallo-hydrolase</fullName>
    </submittedName>
</protein>
<dbReference type="InterPro" id="IPR011108">
    <property type="entry name" value="RMMBL"/>
</dbReference>
<reference evidence="4 5" key="1">
    <citation type="submission" date="2017-09" db="EMBL/GenBank/DDBJ databases">
        <title>Depth-based differentiation of microbial function through sediment-hosted aquifers and enrichment of novel symbionts in the deep terrestrial subsurface.</title>
        <authorList>
            <person name="Probst A.J."/>
            <person name="Ladd B."/>
            <person name="Jarett J.K."/>
            <person name="Geller-Mcgrath D.E."/>
            <person name="Sieber C.M."/>
            <person name="Emerson J.B."/>
            <person name="Anantharaman K."/>
            <person name="Thomas B.C."/>
            <person name="Malmstrom R."/>
            <person name="Stieglmeier M."/>
            <person name="Klingl A."/>
            <person name="Woyke T."/>
            <person name="Ryan C.M."/>
            <person name="Banfield J.F."/>
        </authorList>
    </citation>
    <scope>NUCLEOTIDE SEQUENCE [LARGE SCALE GENOMIC DNA]</scope>
    <source>
        <strain evidence="4">CG10_big_fil_rev_8_21_14_0_10_48_11</strain>
    </source>
</reference>
<dbReference type="SMART" id="SM01027">
    <property type="entry name" value="Beta-Casp"/>
    <property type="match status" value="1"/>
</dbReference>
<dbReference type="InterPro" id="IPR001279">
    <property type="entry name" value="Metallo-B-lactamas"/>
</dbReference>
<evidence type="ECO:0000256" key="1">
    <source>
        <dbReference type="ARBA" id="ARBA00022801"/>
    </source>
</evidence>
<dbReference type="SUPFAM" id="SSF56281">
    <property type="entry name" value="Metallo-hydrolase/oxidoreductase"/>
    <property type="match status" value="1"/>
</dbReference>
<evidence type="ECO:0000313" key="4">
    <source>
        <dbReference type="EMBL" id="PJE76222.1"/>
    </source>
</evidence>
<name>A0A2M8LFJ4_9BACT</name>
<dbReference type="CDD" id="cd16295">
    <property type="entry name" value="TTHA0252-CPSF-like_MBL-fold"/>
    <property type="match status" value="1"/>
</dbReference>
<gene>
    <name evidence="4" type="ORF">COV04_00510</name>
</gene>
<dbReference type="Proteomes" id="UP000231152">
    <property type="component" value="Unassembled WGS sequence"/>
</dbReference>
<dbReference type="Gene3D" id="3.60.15.10">
    <property type="entry name" value="Ribonuclease Z/Hydroxyacylglutathione hydrolase-like"/>
    <property type="match status" value="1"/>
</dbReference>
<dbReference type="InterPro" id="IPR022712">
    <property type="entry name" value="Beta_Casp"/>
</dbReference>
<dbReference type="AlphaFoldDB" id="A0A2M8LFJ4"/>
<dbReference type="Pfam" id="PF10996">
    <property type="entry name" value="Beta-Casp"/>
    <property type="match status" value="1"/>
</dbReference>
<accession>A0A2M8LFJ4</accession>
<dbReference type="PANTHER" id="PTHR11203">
    <property type="entry name" value="CLEAVAGE AND POLYADENYLATION SPECIFICITY FACTOR FAMILY MEMBER"/>
    <property type="match status" value="1"/>
</dbReference>
<dbReference type="SMART" id="SM00849">
    <property type="entry name" value="Lactamase_B"/>
    <property type="match status" value="1"/>
</dbReference>
<dbReference type="GO" id="GO:0004521">
    <property type="term" value="F:RNA endonuclease activity"/>
    <property type="evidence" value="ECO:0007669"/>
    <property type="project" value="TreeGrafter"/>
</dbReference>
<dbReference type="Pfam" id="PF07521">
    <property type="entry name" value="RMMBL"/>
    <property type="match status" value="1"/>
</dbReference>
<proteinExistence type="predicted"/>
<feature type="domain" description="Beta-Casp" evidence="3">
    <location>
        <begin position="252"/>
        <end position="378"/>
    </location>
</feature>
<evidence type="ECO:0000259" key="3">
    <source>
        <dbReference type="SMART" id="SM01027"/>
    </source>
</evidence>
<dbReference type="Gene3D" id="3.40.50.10890">
    <property type="match status" value="1"/>
</dbReference>
<dbReference type="EMBL" id="PFET01000002">
    <property type="protein sequence ID" value="PJE76222.1"/>
    <property type="molecule type" value="Genomic_DNA"/>
</dbReference>
<keyword evidence="1 4" id="KW-0378">Hydrolase</keyword>
<evidence type="ECO:0000313" key="5">
    <source>
        <dbReference type="Proteomes" id="UP000231152"/>
    </source>
</evidence>
<evidence type="ECO:0000259" key="2">
    <source>
        <dbReference type="SMART" id="SM00849"/>
    </source>
</evidence>
<comment type="caution">
    <text evidence="4">The sequence shown here is derived from an EMBL/GenBank/DDBJ whole genome shotgun (WGS) entry which is preliminary data.</text>
</comment>
<organism evidence="4 5">
    <name type="scientific">Candidatus Uhrbacteria bacterium CG10_big_fil_rev_8_21_14_0_10_48_11</name>
    <dbReference type="NCBI Taxonomy" id="1975037"/>
    <lineage>
        <taxon>Bacteria</taxon>
        <taxon>Candidatus Uhriibacteriota</taxon>
    </lineage>
</organism>
<dbReference type="PANTHER" id="PTHR11203:SF37">
    <property type="entry name" value="INTEGRATOR COMPLEX SUBUNIT 11"/>
    <property type="match status" value="1"/>
</dbReference>
<dbReference type="Pfam" id="PF16661">
    <property type="entry name" value="Lactamase_B_6"/>
    <property type="match status" value="1"/>
</dbReference>
<dbReference type="InterPro" id="IPR036866">
    <property type="entry name" value="RibonucZ/Hydroxyglut_hydro"/>
</dbReference>
<dbReference type="InterPro" id="IPR050698">
    <property type="entry name" value="MBL"/>
</dbReference>